<evidence type="ECO:0000313" key="1">
    <source>
        <dbReference type="EMBL" id="GGN18519.1"/>
    </source>
</evidence>
<proteinExistence type="predicted"/>
<evidence type="ECO:0008006" key="3">
    <source>
        <dbReference type="Google" id="ProtNLM"/>
    </source>
</evidence>
<keyword evidence="2" id="KW-1185">Reference proteome</keyword>
<dbReference type="AlphaFoldDB" id="A0A830GB91"/>
<sequence length="64" mass="7165">MSDDGYQRRRPDLPRTHHVIGLGDERRILLGTPVVDALGAEPGDAVVVDRDEREQVTLTVEESR</sequence>
<dbReference type="EMBL" id="BMOQ01000005">
    <property type="protein sequence ID" value="GGN18519.1"/>
    <property type="molecule type" value="Genomic_DNA"/>
</dbReference>
<reference evidence="1 2" key="1">
    <citation type="journal article" date="2019" name="Int. J. Syst. Evol. Microbiol.">
        <title>The Global Catalogue of Microorganisms (GCM) 10K type strain sequencing project: providing services to taxonomists for standard genome sequencing and annotation.</title>
        <authorList>
            <consortium name="The Broad Institute Genomics Platform"/>
            <consortium name="The Broad Institute Genome Sequencing Center for Infectious Disease"/>
            <person name="Wu L."/>
            <person name="Ma J."/>
        </authorList>
    </citation>
    <scope>NUCLEOTIDE SEQUENCE [LARGE SCALE GENOMIC DNA]</scope>
    <source>
        <strain evidence="1 2">JCM 16331</strain>
    </source>
</reference>
<comment type="caution">
    <text evidence="1">The sequence shown here is derived from an EMBL/GenBank/DDBJ whole genome shotgun (WGS) entry which is preliminary data.</text>
</comment>
<dbReference type="RefSeq" id="WP_188878656.1">
    <property type="nucleotide sequence ID" value="NZ_BMOQ01000005.1"/>
</dbReference>
<gene>
    <name evidence="1" type="ORF">GCM10009021_19380</name>
</gene>
<dbReference type="Proteomes" id="UP000608850">
    <property type="component" value="Unassembled WGS sequence"/>
</dbReference>
<dbReference type="OrthoDB" id="255130at2157"/>
<accession>A0A830GB91</accession>
<organism evidence="1 2">
    <name type="scientific">Halarchaeum nitratireducens</name>
    <dbReference type="NCBI Taxonomy" id="489913"/>
    <lineage>
        <taxon>Archaea</taxon>
        <taxon>Methanobacteriati</taxon>
        <taxon>Methanobacteriota</taxon>
        <taxon>Stenosarchaea group</taxon>
        <taxon>Halobacteria</taxon>
        <taxon>Halobacteriales</taxon>
        <taxon>Halobacteriaceae</taxon>
    </lineage>
</organism>
<protein>
    <recommendedName>
        <fullName evidence="3">AbrB/MazE/SpoVT family DNA-binding domain-containing protein</fullName>
    </recommendedName>
</protein>
<evidence type="ECO:0000313" key="2">
    <source>
        <dbReference type="Proteomes" id="UP000608850"/>
    </source>
</evidence>
<name>A0A830GB91_9EURY</name>